<dbReference type="Gene3D" id="3.40.50.1820">
    <property type="entry name" value="alpha/beta hydrolase"/>
    <property type="match status" value="1"/>
</dbReference>
<evidence type="ECO:0000313" key="2">
    <source>
        <dbReference type="EMBL" id="GAA4955198.1"/>
    </source>
</evidence>
<dbReference type="InterPro" id="IPR029058">
    <property type="entry name" value="AB_hydrolase_fold"/>
</dbReference>
<name>A0ABP9GX82_9ACTN</name>
<feature type="transmembrane region" description="Helical" evidence="1">
    <location>
        <begin position="18"/>
        <end position="38"/>
    </location>
</feature>
<dbReference type="RefSeq" id="WP_345674641.1">
    <property type="nucleotide sequence ID" value="NZ_BAABHS010000005.1"/>
</dbReference>
<keyword evidence="3" id="KW-1185">Reference proteome</keyword>
<reference evidence="3" key="1">
    <citation type="journal article" date="2019" name="Int. J. Syst. Evol. Microbiol.">
        <title>The Global Catalogue of Microorganisms (GCM) 10K type strain sequencing project: providing services to taxonomists for standard genome sequencing and annotation.</title>
        <authorList>
            <consortium name="The Broad Institute Genomics Platform"/>
            <consortium name="The Broad Institute Genome Sequencing Center for Infectious Disease"/>
            <person name="Wu L."/>
            <person name="Ma J."/>
        </authorList>
    </citation>
    <scope>NUCLEOTIDE SEQUENCE [LARGE SCALE GENOMIC DNA]</scope>
    <source>
        <strain evidence="3">JCM 17986</strain>
    </source>
</reference>
<gene>
    <name evidence="2" type="ORF">GCM10023205_16310</name>
</gene>
<keyword evidence="1" id="KW-0472">Membrane</keyword>
<dbReference type="InterPro" id="IPR000801">
    <property type="entry name" value="Esterase-like"/>
</dbReference>
<dbReference type="Proteomes" id="UP001500466">
    <property type="component" value="Unassembled WGS sequence"/>
</dbReference>
<keyword evidence="1" id="KW-1133">Transmembrane helix</keyword>
<dbReference type="SUPFAM" id="SSF53474">
    <property type="entry name" value="alpha/beta-Hydrolases"/>
    <property type="match status" value="1"/>
</dbReference>
<evidence type="ECO:0000313" key="3">
    <source>
        <dbReference type="Proteomes" id="UP001500466"/>
    </source>
</evidence>
<feature type="transmembrane region" description="Helical" evidence="1">
    <location>
        <begin position="50"/>
        <end position="68"/>
    </location>
</feature>
<keyword evidence="2" id="KW-0378">Hydrolase</keyword>
<dbReference type="InterPro" id="IPR050583">
    <property type="entry name" value="Mycobacterial_A85_antigen"/>
</dbReference>
<protein>
    <submittedName>
        <fullName evidence="2">Alpha/beta hydrolase-fold protein</fullName>
    </submittedName>
</protein>
<sequence>MGNGLAARPAWDLDITSGWFVLGMTVVTVGAVVATVLTWQRRRLKRTRRIVTLIFTQLMVTLTILTAINSRMYFYSTVSDVLTIADGPPAPKVHVPHVKAPDLATTAALPAGPGAPAWMPPGGKVDTRHGVLVSTSVKGAKSGHHLPANVYLPAAYFDPARAAERFPVIQLQSGYPGTPSTWIRRMRIEKILAGLMESGKIPASIAVLPEQNPVDGRDSECVDAVGGARAATYLGEDVPAAVEANFRTAERPARWGIMGYSTGGFCAANLAINYPDRFGAAASLSGYYKAITDMTTGDLYKGNEEVRRANSPIVTIDRPRARPLRMYLFAARGEGPAVKDMQHFAARFRAPNEVTTVVAPSGGHNFHTWALGIPDALAWLGRAISPPPAVAG</sequence>
<dbReference type="Pfam" id="PF00756">
    <property type="entry name" value="Esterase"/>
    <property type="match status" value="1"/>
</dbReference>
<dbReference type="EMBL" id="BAABHS010000005">
    <property type="protein sequence ID" value="GAA4955198.1"/>
    <property type="molecule type" value="Genomic_DNA"/>
</dbReference>
<accession>A0ABP9GX82</accession>
<evidence type="ECO:0000256" key="1">
    <source>
        <dbReference type="SAM" id="Phobius"/>
    </source>
</evidence>
<comment type="caution">
    <text evidence="2">The sequence shown here is derived from an EMBL/GenBank/DDBJ whole genome shotgun (WGS) entry which is preliminary data.</text>
</comment>
<organism evidence="2 3">
    <name type="scientific">Yinghuangia aomiensis</name>
    <dbReference type="NCBI Taxonomy" id="676205"/>
    <lineage>
        <taxon>Bacteria</taxon>
        <taxon>Bacillati</taxon>
        <taxon>Actinomycetota</taxon>
        <taxon>Actinomycetes</taxon>
        <taxon>Kitasatosporales</taxon>
        <taxon>Streptomycetaceae</taxon>
        <taxon>Yinghuangia</taxon>
    </lineage>
</organism>
<keyword evidence="1" id="KW-0812">Transmembrane</keyword>
<dbReference type="PANTHER" id="PTHR48098">
    <property type="entry name" value="ENTEROCHELIN ESTERASE-RELATED"/>
    <property type="match status" value="1"/>
</dbReference>
<dbReference type="GO" id="GO:0016787">
    <property type="term" value="F:hydrolase activity"/>
    <property type="evidence" value="ECO:0007669"/>
    <property type="project" value="UniProtKB-KW"/>
</dbReference>
<proteinExistence type="predicted"/>
<dbReference type="PANTHER" id="PTHR48098:SF1">
    <property type="entry name" value="DIACYLGLYCEROL ACYLTRANSFERASE_MYCOLYLTRANSFERASE AG85A"/>
    <property type="match status" value="1"/>
</dbReference>